<dbReference type="PROSITE" id="PS00092">
    <property type="entry name" value="N6_MTASE"/>
    <property type="match status" value="1"/>
</dbReference>
<evidence type="ECO:0000256" key="6">
    <source>
        <dbReference type="SAM" id="Coils"/>
    </source>
</evidence>
<feature type="domain" description="MmeI-like target recognition" evidence="8">
    <location>
        <begin position="1044"/>
        <end position="1224"/>
    </location>
</feature>
<protein>
    <recommendedName>
        <fullName evidence="1">site-specific DNA-methyltransferase (adenine-specific)</fullName>
        <ecNumber evidence="1">2.1.1.72</ecNumber>
    </recommendedName>
</protein>
<keyword evidence="6" id="KW-0175">Coiled coil</keyword>
<evidence type="ECO:0000256" key="1">
    <source>
        <dbReference type="ARBA" id="ARBA00011900"/>
    </source>
</evidence>
<dbReference type="PANTHER" id="PTHR33841:SF1">
    <property type="entry name" value="DNA METHYLTRANSFERASE A"/>
    <property type="match status" value="1"/>
</dbReference>
<organism evidence="9 10">
    <name type="scientific">Actinomadura parmotrematis</name>
    <dbReference type="NCBI Taxonomy" id="2864039"/>
    <lineage>
        <taxon>Bacteria</taxon>
        <taxon>Bacillati</taxon>
        <taxon>Actinomycetota</taxon>
        <taxon>Actinomycetes</taxon>
        <taxon>Streptosporangiales</taxon>
        <taxon>Thermomonosporaceae</taxon>
        <taxon>Actinomadura</taxon>
    </lineage>
</organism>
<feature type="coiled-coil region" evidence="6">
    <location>
        <begin position="754"/>
        <end position="796"/>
    </location>
</feature>
<dbReference type="SUPFAM" id="SSF53335">
    <property type="entry name" value="S-adenosyl-L-methionine-dependent methyltransferases"/>
    <property type="match status" value="1"/>
</dbReference>
<evidence type="ECO:0000259" key="7">
    <source>
        <dbReference type="Pfam" id="PF07669"/>
    </source>
</evidence>
<dbReference type="InterPro" id="IPR046820">
    <property type="entry name" value="MmeI_TRD"/>
</dbReference>
<dbReference type="EC" id="2.1.1.72" evidence="1"/>
<reference evidence="9 10" key="1">
    <citation type="submission" date="2021-07" db="EMBL/GenBank/DDBJ databases">
        <title>Actinomadura sp. PM05-2 isolated from lichen.</title>
        <authorList>
            <person name="Somphong A."/>
            <person name="Phongsopitanun W."/>
            <person name="Tanasupawat S."/>
            <person name="Peongsungnone V."/>
        </authorList>
    </citation>
    <scope>NUCLEOTIDE SEQUENCE [LARGE SCALE GENOMIC DNA]</scope>
    <source>
        <strain evidence="9 10">PM05-2</strain>
    </source>
</reference>
<evidence type="ECO:0000259" key="8">
    <source>
        <dbReference type="Pfam" id="PF20466"/>
    </source>
</evidence>
<accession>A0ABS7FZ11</accession>
<evidence type="ECO:0000256" key="5">
    <source>
        <dbReference type="ARBA" id="ARBA00047942"/>
    </source>
</evidence>
<keyword evidence="3" id="KW-0808">Transferase</keyword>
<dbReference type="InterPro" id="IPR002052">
    <property type="entry name" value="DNA_methylase_N6_adenine_CS"/>
</dbReference>
<comment type="catalytic activity">
    <reaction evidence="5">
        <text>a 2'-deoxyadenosine in DNA + S-adenosyl-L-methionine = an N(6)-methyl-2'-deoxyadenosine in DNA + S-adenosyl-L-homocysteine + H(+)</text>
        <dbReference type="Rhea" id="RHEA:15197"/>
        <dbReference type="Rhea" id="RHEA-COMP:12418"/>
        <dbReference type="Rhea" id="RHEA-COMP:12419"/>
        <dbReference type="ChEBI" id="CHEBI:15378"/>
        <dbReference type="ChEBI" id="CHEBI:57856"/>
        <dbReference type="ChEBI" id="CHEBI:59789"/>
        <dbReference type="ChEBI" id="CHEBI:90615"/>
        <dbReference type="ChEBI" id="CHEBI:90616"/>
        <dbReference type="EC" id="2.1.1.72"/>
    </reaction>
</comment>
<dbReference type="InterPro" id="IPR029063">
    <property type="entry name" value="SAM-dependent_MTases_sf"/>
</dbReference>
<name>A0ABS7FZ11_9ACTN</name>
<keyword evidence="2" id="KW-0489">Methyltransferase</keyword>
<gene>
    <name evidence="9" type="ORF">K1Y72_24360</name>
</gene>
<dbReference type="Gene3D" id="3.40.50.150">
    <property type="entry name" value="Vaccinia Virus protein VP39"/>
    <property type="match status" value="2"/>
</dbReference>
<dbReference type="Pfam" id="PF07669">
    <property type="entry name" value="Eco57I"/>
    <property type="match status" value="1"/>
</dbReference>
<dbReference type="RefSeq" id="WP_220168759.1">
    <property type="nucleotide sequence ID" value="NZ_JAIBOA010000016.1"/>
</dbReference>
<proteinExistence type="predicted"/>
<dbReference type="PRINTS" id="PR00507">
    <property type="entry name" value="N12N6MTFRASE"/>
</dbReference>
<keyword evidence="10" id="KW-1185">Reference proteome</keyword>
<keyword evidence="4" id="KW-0949">S-adenosyl-L-methionine</keyword>
<dbReference type="Pfam" id="PF20466">
    <property type="entry name" value="MmeI_TRD"/>
    <property type="match status" value="1"/>
</dbReference>
<feature type="domain" description="Type II methyltransferase M.TaqI-like" evidence="7">
    <location>
        <begin position="671"/>
        <end position="949"/>
    </location>
</feature>
<evidence type="ECO:0000256" key="3">
    <source>
        <dbReference type="ARBA" id="ARBA00022679"/>
    </source>
</evidence>
<dbReference type="Proteomes" id="UP000774570">
    <property type="component" value="Unassembled WGS sequence"/>
</dbReference>
<dbReference type="InterPro" id="IPR011639">
    <property type="entry name" value="MethylTrfase_TaqI-like_dom"/>
</dbReference>
<evidence type="ECO:0000313" key="10">
    <source>
        <dbReference type="Proteomes" id="UP000774570"/>
    </source>
</evidence>
<evidence type="ECO:0000256" key="4">
    <source>
        <dbReference type="ARBA" id="ARBA00022691"/>
    </source>
</evidence>
<comment type="caution">
    <text evidence="9">The sequence shown here is derived from an EMBL/GenBank/DDBJ whole genome shotgun (WGS) entry which is preliminary data.</text>
</comment>
<sequence>MAATRPRRPRGGRPGGGDFDHADWLGLIDVSGPFLSVPVLRNAWPVLDTLDKPTREQLRQAHTALPGRPWIEYVLIDLLGWKETVHFDGLAGLGVQVPEHETEVVPSFALLEPGALPGEDAGPVRLLGLISDGPPTRRVAGSDWAATPADRLAHLLRARDVPLGLATDGRWWTLVWAPRGGVTTTAVFDAIGWHEAAERIVVSAFVSLLSRERFFGVPDGETLPELLKASLDNQEDITEALGVQVRQAVELLVAAIGRAHTEDRARGGAGIGDVPAHEVYRGAVAVMMRIVFLLFAEERGLLPADKPLFREAYSAGLLFTELEERARSGSEDELDRTYDGWHRLLALFNAVYYGVEHPEMPMHAHDGSIFDPDTYAWLPHGIDDRTVLHMLKAVQTVEIGTGRSRERRKLSFRALDVEQIGYVYEGLLAFEGLYADETVVGLVGKAGFEEEVKLSHLEALAAEAAGDAPALAARLATDYKSSGIGSAKAIEKRLAELKGADATEARRKLYAVTGGDHELTERIMPFHGLLRTDLRDQPLVILTDALYVTESSLRKTTGTHYTPKWLAEEVVEGALEPLVYAPGPLQTADKEQWKPKSSAEILGLKVADIAMGSAAFLVAACRYLAGHLVNAWEREDDPRAAGYGGRAEGLEPADLDTDPVVIEARRAIIEHCLYGADINEMAVEMAKLSLWLVSMDPHRPFTFLDDRLVVGDSLLGITSLEQLEVMHMDPVRGRKLQEKEHEAQEALVTLTAGVRELAREVAERRRVLAEVEGRTLESLRVKRSMLERINKKAEDACFLADLTVGAALAFASKGASGFNDASGRAVQTALKFTSGEETGAKAAREQARSWLATDQPVNGFDRKPIHWPLVYPEVMDKGGFDAIIGNPPFLGGQKLTGSLGTAYREYLVETIGHGVRGSADLVAYFVLKAHELLNADGQTGLIATNTLAQGDTREVGLNWLTQHGTFIRQAVKSKPWPSRSAVLEYSAVWTSKELISGKAVRIVDGAKVEGITSSLEPESRVSGTIHRLAASADISFQGSTILGLGFTMDPEEGEALIGQDRRYSEVLFPYVNGRDLNSSPSLSASRWVVNFHDWPEDRAKNYPACYDRVLRLVKPERDLNKREARRERWWQFAERAPRLYKRIANLKRVIAIARVSKTVMPVFVDARQVISEMIVVISEDDAALLALLSSAPHYWWAISRASSMKADLRYTPSDVFETLPLPELTQDMRDLGERLDSFRREVMMARQAGLTKTYNLIHDPDCGDADIVELREIHKSIDESVCRAYGWDDLIPQLAHGHYDLGREARYTVTPIIQRELVDRLLELNHERYAAEVAAGLHDKKGSKKRQQDEQDGLF</sequence>
<dbReference type="InterPro" id="IPR050953">
    <property type="entry name" value="N4_N6_ade-DNA_methylase"/>
</dbReference>
<evidence type="ECO:0000256" key="2">
    <source>
        <dbReference type="ARBA" id="ARBA00022603"/>
    </source>
</evidence>
<evidence type="ECO:0000313" key="9">
    <source>
        <dbReference type="EMBL" id="MBW8485536.1"/>
    </source>
</evidence>
<dbReference type="PANTHER" id="PTHR33841">
    <property type="entry name" value="DNA METHYLTRANSFERASE YEEA-RELATED"/>
    <property type="match status" value="1"/>
</dbReference>
<dbReference type="EMBL" id="JAIBOA010000016">
    <property type="protein sequence ID" value="MBW8485536.1"/>
    <property type="molecule type" value="Genomic_DNA"/>
</dbReference>